<dbReference type="PANTHER" id="PTHR33119:SF1">
    <property type="entry name" value="FE2OG DIOXYGENASE DOMAIN-CONTAINING PROTEIN"/>
    <property type="match status" value="1"/>
</dbReference>
<name>A0A814YIS0_9BILA</name>
<dbReference type="EMBL" id="CAJNOQ010009632">
    <property type="protein sequence ID" value="CAF1230104.1"/>
    <property type="molecule type" value="Genomic_DNA"/>
</dbReference>
<dbReference type="AlphaFoldDB" id="A0A814YIS0"/>
<evidence type="ECO:0000313" key="3">
    <source>
        <dbReference type="Proteomes" id="UP000663829"/>
    </source>
</evidence>
<dbReference type="EMBL" id="CAJOBC010009637">
    <property type="protein sequence ID" value="CAF3992834.1"/>
    <property type="molecule type" value="Genomic_DNA"/>
</dbReference>
<dbReference type="Proteomes" id="UP000681722">
    <property type="component" value="Unassembled WGS sequence"/>
</dbReference>
<reference evidence="1" key="1">
    <citation type="submission" date="2021-02" db="EMBL/GenBank/DDBJ databases">
        <authorList>
            <person name="Nowell W R."/>
        </authorList>
    </citation>
    <scope>NUCLEOTIDE SEQUENCE</scope>
</reference>
<proteinExistence type="predicted"/>
<comment type="caution">
    <text evidence="1">The sequence shown here is derived from an EMBL/GenBank/DDBJ whole genome shotgun (WGS) entry which is preliminary data.</text>
</comment>
<evidence type="ECO:0000313" key="1">
    <source>
        <dbReference type="EMBL" id="CAF1230104.1"/>
    </source>
</evidence>
<keyword evidence="3" id="KW-1185">Reference proteome</keyword>
<evidence type="ECO:0000313" key="2">
    <source>
        <dbReference type="EMBL" id="CAF3992834.1"/>
    </source>
</evidence>
<dbReference type="OrthoDB" id="10040438at2759"/>
<gene>
    <name evidence="1" type="ORF">GPM918_LOCUS25129</name>
    <name evidence="2" type="ORF">SRO942_LOCUS25135</name>
</gene>
<dbReference type="Proteomes" id="UP000663829">
    <property type="component" value="Unassembled WGS sequence"/>
</dbReference>
<dbReference type="InterPro" id="IPR025340">
    <property type="entry name" value="DUF4246"/>
</dbReference>
<organism evidence="1 3">
    <name type="scientific">Didymodactylos carnosus</name>
    <dbReference type="NCBI Taxonomy" id="1234261"/>
    <lineage>
        <taxon>Eukaryota</taxon>
        <taxon>Metazoa</taxon>
        <taxon>Spiralia</taxon>
        <taxon>Gnathifera</taxon>
        <taxon>Rotifera</taxon>
        <taxon>Eurotatoria</taxon>
        <taxon>Bdelloidea</taxon>
        <taxon>Philodinida</taxon>
        <taxon>Philodinidae</taxon>
        <taxon>Didymodactylos</taxon>
    </lineage>
</organism>
<sequence>MLRVTYSGRWHTEGCTENIQAVGVYYLYIDNELEGGALKFRPSVSPDKNYAEMYNIEINHYIMPETDAAIVFDNCLPHRFCSIRNSTSIARRRTFLNFFVVCPYYPIATLSISDLPLVSYERCQTMLKNIEDKNGQQKLPDLVVDKILSFLEKMWQTDMDAKEFHSRVRHEMVHEKSGWAGIHYGNSGDTVFIKSAND</sequence>
<accession>A0A814YIS0</accession>
<dbReference type="PANTHER" id="PTHR33119">
    <property type="entry name" value="IFI3P"/>
    <property type="match status" value="1"/>
</dbReference>
<protein>
    <submittedName>
        <fullName evidence="1">Uncharacterized protein</fullName>
    </submittedName>
</protein>